<dbReference type="EMBL" id="JH159153">
    <property type="protein sequence ID" value="EGZ19348.1"/>
    <property type="molecule type" value="Genomic_DNA"/>
</dbReference>
<keyword evidence="1" id="KW-1133">Transmembrane helix</keyword>
<reference evidence="2 3" key="1">
    <citation type="journal article" date="2006" name="Science">
        <title>Phytophthora genome sequences uncover evolutionary origins and mechanisms of pathogenesis.</title>
        <authorList>
            <person name="Tyler B.M."/>
            <person name="Tripathy S."/>
            <person name="Zhang X."/>
            <person name="Dehal P."/>
            <person name="Jiang R.H."/>
            <person name="Aerts A."/>
            <person name="Arredondo F.D."/>
            <person name="Baxter L."/>
            <person name="Bensasson D."/>
            <person name="Beynon J.L."/>
            <person name="Chapman J."/>
            <person name="Damasceno C.M."/>
            <person name="Dorrance A.E."/>
            <person name="Dou D."/>
            <person name="Dickerman A.W."/>
            <person name="Dubchak I.L."/>
            <person name="Garbelotto M."/>
            <person name="Gijzen M."/>
            <person name="Gordon S.G."/>
            <person name="Govers F."/>
            <person name="Grunwald N.J."/>
            <person name="Huang W."/>
            <person name="Ivors K.L."/>
            <person name="Jones R.W."/>
            <person name="Kamoun S."/>
            <person name="Krampis K."/>
            <person name="Lamour K.H."/>
            <person name="Lee M.K."/>
            <person name="McDonald W.H."/>
            <person name="Medina M."/>
            <person name="Meijer H.J."/>
            <person name="Nordberg E.K."/>
            <person name="Maclean D.J."/>
            <person name="Ospina-Giraldo M.D."/>
            <person name="Morris P.F."/>
            <person name="Phuntumart V."/>
            <person name="Putnam N.H."/>
            <person name="Rash S."/>
            <person name="Rose J.K."/>
            <person name="Sakihama Y."/>
            <person name="Salamov A.A."/>
            <person name="Savidor A."/>
            <person name="Scheuring C.F."/>
            <person name="Smith B.M."/>
            <person name="Sobral B.W."/>
            <person name="Terry A."/>
            <person name="Torto-Alalibo T.A."/>
            <person name="Win J."/>
            <person name="Xu Z."/>
            <person name="Zhang H."/>
            <person name="Grigoriev I.V."/>
            <person name="Rokhsar D.S."/>
            <person name="Boore J.L."/>
        </authorList>
    </citation>
    <scope>NUCLEOTIDE SEQUENCE [LARGE SCALE GENOMIC DNA]</scope>
    <source>
        <strain evidence="2 3">P6497</strain>
    </source>
</reference>
<dbReference type="RefSeq" id="XP_009522065.1">
    <property type="nucleotide sequence ID" value="XM_009523770.1"/>
</dbReference>
<protein>
    <submittedName>
        <fullName evidence="2">Uncharacterized protein</fullName>
    </submittedName>
</protein>
<keyword evidence="1" id="KW-0812">Transmembrane</keyword>
<name>G4Z3H6_PHYSP</name>
<feature type="transmembrane region" description="Helical" evidence="1">
    <location>
        <begin position="107"/>
        <end position="125"/>
    </location>
</feature>
<dbReference type="AlphaFoldDB" id="G4Z3H6"/>
<keyword evidence="1" id="KW-0472">Membrane</keyword>
<dbReference type="InParanoid" id="G4Z3H6"/>
<feature type="transmembrane region" description="Helical" evidence="1">
    <location>
        <begin position="65"/>
        <end position="86"/>
    </location>
</feature>
<dbReference type="Proteomes" id="UP000002640">
    <property type="component" value="Unassembled WGS sequence"/>
</dbReference>
<dbReference type="KEGG" id="psoj:PHYSODRAFT_461009"/>
<evidence type="ECO:0000313" key="3">
    <source>
        <dbReference type="Proteomes" id="UP000002640"/>
    </source>
</evidence>
<evidence type="ECO:0000313" key="2">
    <source>
        <dbReference type="EMBL" id="EGZ19348.1"/>
    </source>
</evidence>
<feature type="transmembrane region" description="Helical" evidence="1">
    <location>
        <begin position="21"/>
        <end position="40"/>
    </location>
</feature>
<dbReference type="GeneID" id="20653247"/>
<accession>G4Z3H6</accession>
<gene>
    <name evidence="2" type="ORF">PHYSODRAFT_461009</name>
</gene>
<organism evidence="2 3">
    <name type="scientific">Phytophthora sojae (strain P6497)</name>
    <name type="common">Soybean stem and root rot agent</name>
    <name type="synonym">Phytophthora megasperma f. sp. glycines</name>
    <dbReference type="NCBI Taxonomy" id="1094619"/>
    <lineage>
        <taxon>Eukaryota</taxon>
        <taxon>Sar</taxon>
        <taxon>Stramenopiles</taxon>
        <taxon>Oomycota</taxon>
        <taxon>Peronosporomycetes</taxon>
        <taxon>Peronosporales</taxon>
        <taxon>Peronosporaceae</taxon>
        <taxon>Phytophthora</taxon>
    </lineage>
</organism>
<keyword evidence="3" id="KW-1185">Reference proteome</keyword>
<feature type="non-terminal residue" evidence="2">
    <location>
        <position position="1"/>
    </location>
</feature>
<feature type="non-terminal residue" evidence="2">
    <location>
        <position position="134"/>
    </location>
</feature>
<evidence type="ECO:0000256" key="1">
    <source>
        <dbReference type="SAM" id="Phobius"/>
    </source>
</evidence>
<sequence>KLLSQTLQLVFASEVLIFAEYSEVACAFIYGLYSLIVFHMPNSKYIVPFIGLSEDEFWTSITNSAIYTVLEGCTLLFLFILVRAKFGFSTLYQLAFMLDERAGQDSFSLTSLLLIPLTCALPYVGTDLSLKFNW</sequence>
<proteinExistence type="predicted"/>